<proteinExistence type="predicted"/>
<evidence type="ECO:0000313" key="9">
    <source>
        <dbReference type="EMBL" id="KAK3374033.1"/>
    </source>
</evidence>
<feature type="domain" description="Histone-binding protein RBBP4-like N-terminal" evidence="8">
    <location>
        <begin position="110"/>
        <end position="180"/>
    </location>
</feature>
<keyword evidence="4" id="KW-0156">Chromatin regulator</keyword>
<dbReference type="InterPro" id="IPR019775">
    <property type="entry name" value="WD40_repeat_CS"/>
</dbReference>
<comment type="subcellular location">
    <subcellularLocation>
        <location evidence="1">Nucleus</location>
    </subcellularLocation>
</comment>
<dbReference type="Gene3D" id="2.130.10.10">
    <property type="entry name" value="YVTN repeat-like/Quinoprotein amine dehydrogenase"/>
    <property type="match status" value="1"/>
</dbReference>
<feature type="compositionally biased region" description="Acidic residues" evidence="7">
    <location>
        <begin position="1"/>
        <end position="12"/>
    </location>
</feature>
<dbReference type="Proteomes" id="UP001287356">
    <property type="component" value="Unassembled WGS sequence"/>
</dbReference>
<evidence type="ECO:0000256" key="1">
    <source>
        <dbReference type="ARBA" id="ARBA00004123"/>
    </source>
</evidence>
<evidence type="ECO:0000256" key="3">
    <source>
        <dbReference type="ARBA" id="ARBA00022737"/>
    </source>
</evidence>
<feature type="region of interest" description="Disordered" evidence="7">
    <location>
        <begin position="1"/>
        <end position="70"/>
    </location>
</feature>
<comment type="caution">
    <text evidence="9">The sequence shown here is derived from an EMBL/GenBank/DDBJ whole genome shotgun (WGS) entry which is preliminary data.</text>
</comment>
<sequence length="521" mass="57647">MAPAEVVDDVDGESFINCPSSSPSPSSLYPPSLTTSSTRSSFNLSPARSLLNFADPPSPSPSQSASPFLLSLPPSPSPFPVAQTHEILTLSAVNMDEQEDADQEQRVINEEYKTWKKNSPFLYDMILSTALEWPTLTTQWFPDVKDVADKNYRVHRLLIGTHTSEGKPNYVQIAEVEIPKMVEPNPHDYDDERGEIGGFGSKGPSGEPPVIKFNVTQKIDHPGEVNKARYQPQNPDIIATLSVDGKVLIFDRTKHSMMPTGTPNPQIELIGHKEEGFGLNWNPHEEGCLASGSEDKTVLLWDLNTLQGSSRTLKPSRKYTHHNHIVNDVQYHPLAKNFIGSVSDDLTLQIIDVRQAQTDRAAVVGRDGHTDAINALAFNPRAEYLIATASADKTIGIWDIRNLKQKIHTLEGHMDAVTSVAWHPTDSSIIGSGGYDRRVLFWDLSRVGEEQQPEDAEDGAPELLFMHGGHTNHLADFSWNLNDPWLVCSAAEDNLLQIWKVAGAIVNGDEVEMPMNELETN</sequence>
<name>A0AAE0KBZ2_9PEZI</name>
<accession>A0AAE0KBZ2</accession>
<dbReference type="PRINTS" id="PR00320">
    <property type="entry name" value="GPROTEINBRPT"/>
</dbReference>
<dbReference type="GO" id="GO:0006325">
    <property type="term" value="P:chromatin organization"/>
    <property type="evidence" value="ECO:0007669"/>
    <property type="project" value="UniProtKB-KW"/>
</dbReference>
<feature type="compositionally biased region" description="Low complexity" evidence="7">
    <location>
        <begin position="61"/>
        <end position="70"/>
    </location>
</feature>
<evidence type="ECO:0000259" key="8">
    <source>
        <dbReference type="Pfam" id="PF12265"/>
    </source>
</evidence>
<evidence type="ECO:0000256" key="6">
    <source>
        <dbReference type="PROSITE-ProRule" id="PRU00221"/>
    </source>
</evidence>
<keyword evidence="5" id="KW-0539">Nucleus</keyword>
<evidence type="ECO:0000256" key="7">
    <source>
        <dbReference type="SAM" id="MobiDB-lite"/>
    </source>
</evidence>
<dbReference type="InterPro" id="IPR001680">
    <property type="entry name" value="WD40_rpt"/>
</dbReference>
<dbReference type="PROSITE" id="PS50082">
    <property type="entry name" value="WD_REPEATS_2"/>
    <property type="match status" value="3"/>
</dbReference>
<keyword evidence="2 6" id="KW-0853">WD repeat</keyword>
<feature type="repeat" description="WD" evidence="6">
    <location>
        <begin position="410"/>
        <end position="445"/>
    </location>
</feature>
<dbReference type="InterPro" id="IPR020472">
    <property type="entry name" value="WD40_PAC1"/>
</dbReference>
<dbReference type="SUPFAM" id="SSF50978">
    <property type="entry name" value="WD40 repeat-like"/>
    <property type="match status" value="1"/>
</dbReference>
<dbReference type="Pfam" id="PF00400">
    <property type="entry name" value="WD40"/>
    <property type="match status" value="4"/>
</dbReference>
<dbReference type="InterPro" id="IPR022052">
    <property type="entry name" value="Histone-bd_RBBP4-like_N"/>
</dbReference>
<protein>
    <submittedName>
        <fullName evidence="9">Subunit C of CAF1 complex-like protein</fullName>
    </submittedName>
</protein>
<dbReference type="CDD" id="cd00200">
    <property type="entry name" value="WD40"/>
    <property type="match status" value="1"/>
</dbReference>
<feature type="repeat" description="WD" evidence="6">
    <location>
        <begin position="269"/>
        <end position="311"/>
    </location>
</feature>
<evidence type="ECO:0000256" key="2">
    <source>
        <dbReference type="ARBA" id="ARBA00022574"/>
    </source>
</evidence>
<dbReference type="Pfam" id="PF12265">
    <property type="entry name" value="CAF1C_H4-bd"/>
    <property type="match status" value="1"/>
</dbReference>
<reference evidence="9" key="2">
    <citation type="submission" date="2023-06" db="EMBL/GenBank/DDBJ databases">
        <authorList>
            <consortium name="Lawrence Berkeley National Laboratory"/>
            <person name="Haridas S."/>
            <person name="Hensen N."/>
            <person name="Bonometti L."/>
            <person name="Westerberg I."/>
            <person name="Brannstrom I.O."/>
            <person name="Guillou S."/>
            <person name="Cros-Aarteil S."/>
            <person name="Calhoun S."/>
            <person name="Kuo A."/>
            <person name="Mondo S."/>
            <person name="Pangilinan J."/>
            <person name="Riley R."/>
            <person name="Labutti K."/>
            <person name="Andreopoulos B."/>
            <person name="Lipzen A."/>
            <person name="Chen C."/>
            <person name="Yanf M."/>
            <person name="Daum C."/>
            <person name="Ng V."/>
            <person name="Clum A."/>
            <person name="Steindorff A."/>
            <person name="Ohm R."/>
            <person name="Martin F."/>
            <person name="Silar P."/>
            <person name="Natvig D."/>
            <person name="Lalanne C."/>
            <person name="Gautier V."/>
            <person name="Ament-Velasquez S.L."/>
            <person name="Kruys A."/>
            <person name="Hutchinson M.I."/>
            <person name="Powell A.J."/>
            <person name="Barry K."/>
            <person name="Miller A.N."/>
            <person name="Grigoriev I.V."/>
            <person name="Debuchy R."/>
            <person name="Gladieux P."/>
            <person name="Thoren M.H."/>
            <person name="Johannesson H."/>
        </authorList>
    </citation>
    <scope>NUCLEOTIDE SEQUENCE</scope>
    <source>
        <strain evidence="9">CBS 958.72</strain>
    </source>
</reference>
<gene>
    <name evidence="9" type="ORF">B0T24DRAFT_285472</name>
</gene>
<evidence type="ECO:0000256" key="4">
    <source>
        <dbReference type="ARBA" id="ARBA00022853"/>
    </source>
</evidence>
<dbReference type="AlphaFoldDB" id="A0AAE0KBZ2"/>
<evidence type="ECO:0000313" key="10">
    <source>
        <dbReference type="Proteomes" id="UP001287356"/>
    </source>
</evidence>
<dbReference type="GO" id="GO:0005634">
    <property type="term" value="C:nucleus"/>
    <property type="evidence" value="ECO:0007669"/>
    <property type="project" value="UniProtKB-SubCell"/>
</dbReference>
<dbReference type="InterPro" id="IPR015943">
    <property type="entry name" value="WD40/YVTN_repeat-like_dom_sf"/>
</dbReference>
<dbReference type="PANTHER" id="PTHR22850">
    <property type="entry name" value="WD40 REPEAT FAMILY"/>
    <property type="match status" value="1"/>
</dbReference>
<feature type="compositionally biased region" description="Low complexity" evidence="7">
    <location>
        <begin position="19"/>
        <end position="46"/>
    </location>
</feature>
<keyword evidence="10" id="KW-1185">Reference proteome</keyword>
<keyword evidence="3" id="KW-0677">Repeat</keyword>
<reference evidence="9" key="1">
    <citation type="journal article" date="2023" name="Mol. Phylogenet. Evol.">
        <title>Genome-scale phylogeny and comparative genomics of the fungal order Sordariales.</title>
        <authorList>
            <person name="Hensen N."/>
            <person name="Bonometti L."/>
            <person name="Westerberg I."/>
            <person name="Brannstrom I.O."/>
            <person name="Guillou S."/>
            <person name="Cros-Aarteil S."/>
            <person name="Calhoun S."/>
            <person name="Haridas S."/>
            <person name="Kuo A."/>
            <person name="Mondo S."/>
            <person name="Pangilinan J."/>
            <person name="Riley R."/>
            <person name="LaButti K."/>
            <person name="Andreopoulos B."/>
            <person name="Lipzen A."/>
            <person name="Chen C."/>
            <person name="Yan M."/>
            <person name="Daum C."/>
            <person name="Ng V."/>
            <person name="Clum A."/>
            <person name="Steindorff A."/>
            <person name="Ohm R.A."/>
            <person name="Martin F."/>
            <person name="Silar P."/>
            <person name="Natvig D.O."/>
            <person name="Lalanne C."/>
            <person name="Gautier V."/>
            <person name="Ament-Velasquez S.L."/>
            <person name="Kruys A."/>
            <person name="Hutchinson M.I."/>
            <person name="Powell A.J."/>
            <person name="Barry K."/>
            <person name="Miller A.N."/>
            <person name="Grigoriev I.V."/>
            <person name="Debuchy R."/>
            <person name="Gladieux P."/>
            <person name="Hiltunen Thoren M."/>
            <person name="Johannesson H."/>
        </authorList>
    </citation>
    <scope>NUCLEOTIDE SEQUENCE</scope>
    <source>
        <strain evidence="9">CBS 958.72</strain>
    </source>
</reference>
<dbReference type="InterPro" id="IPR036322">
    <property type="entry name" value="WD40_repeat_dom_sf"/>
</dbReference>
<dbReference type="PROSITE" id="PS00678">
    <property type="entry name" value="WD_REPEATS_1"/>
    <property type="match status" value="3"/>
</dbReference>
<evidence type="ECO:0000256" key="5">
    <source>
        <dbReference type="ARBA" id="ARBA00023242"/>
    </source>
</evidence>
<dbReference type="SMART" id="SM00320">
    <property type="entry name" value="WD40"/>
    <property type="match status" value="6"/>
</dbReference>
<organism evidence="9 10">
    <name type="scientific">Lasiosphaeria ovina</name>
    <dbReference type="NCBI Taxonomy" id="92902"/>
    <lineage>
        <taxon>Eukaryota</taxon>
        <taxon>Fungi</taxon>
        <taxon>Dikarya</taxon>
        <taxon>Ascomycota</taxon>
        <taxon>Pezizomycotina</taxon>
        <taxon>Sordariomycetes</taxon>
        <taxon>Sordariomycetidae</taxon>
        <taxon>Sordariales</taxon>
        <taxon>Lasiosphaeriaceae</taxon>
        <taxon>Lasiosphaeria</taxon>
    </lineage>
</organism>
<dbReference type="InterPro" id="IPR050459">
    <property type="entry name" value="WD_repeat_RBAP46/RBAP48/MSI1"/>
</dbReference>
<dbReference type="EMBL" id="JAULSN010000004">
    <property type="protein sequence ID" value="KAK3374033.1"/>
    <property type="molecule type" value="Genomic_DNA"/>
</dbReference>
<feature type="repeat" description="WD" evidence="6">
    <location>
        <begin position="366"/>
        <end position="402"/>
    </location>
</feature>
<dbReference type="PROSITE" id="PS50294">
    <property type="entry name" value="WD_REPEATS_REGION"/>
    <property type="match status" value="3"/>
</dbReference>